<comment type="caution">
    <text evidence="1">The sequence shown here is derived from an EMBL/GenBank/DDBJ whole genome shotgun (WGS) entry which is preliminary data.</text>
</comment>
<dbReference type="Proteomes" id="UP000762676">
    <property type="component" value="Unassembled WGS sequence"/>
</dbReference>
<accession>A0AAV4EXA7</accession>
<name>A0AAV4EXA7_9GAST</name>
<evidence type="ECO:0000313" key="2">
    <source>
        <dbReference type="Proteomes" id="UP000762676"/>
    </source>
</evidence>
<proteinExistence type="predicted"/>
<evidence type="ECO:0000313" key="1">
    <source>
        <dbReference type="EMBL" id="GFR65652.1"/>
    </source>
</evidence>
<dbReference type="AlphaFoldDB" id="A0AAV4EXA7"/>
<reference evidence="1 2" key="1">
    <citation type="journal article" date="2021" name="Elife">
        <title>Chloroplast acquisition without the gene transfer in kleptoplastic sea slugs, Plakobranchus ocellatus.</title>
        <authorList>
            <person name="Maeda T."/>
            <person name="Takahashi S."/>
            <person name="Yoshida T."/>
            <person name="Shimamura S."/>
            <person name="Takaki Y."/>
            <person name="Nagai Y."/>
            <person name="Toyoda A."/>
            <person name="Suzuki Y."/>
            <person name="Arimoto A."/>
            <person name="Ishii H."/>
            <person name="Satoh N."/>
            <person name="Nishiyama T."/>
            <person name="Hasebe M."/>
            <person name="Maruyama T."/>
            <person name="Minagawa J."/>
            <person name="Obokata J."/>
            <person name="Shigenobu S."/>
        </authorList>
    </citation>
    <scope>NUCLEOTIDE SEQUENCE [LARGE SCALE GENOMIC DNA]</scope>
</reference>
<keyword evidence="2" id="KW-1185">Reference proteome</keyword>
<dbReference type="EMBL" id="BMAT01003963">
    <property type="protein sequence ID" value="GFR65652.1"/>
    <property type="molecule type" value="Genomic_DNA"/>
</dbReference>
<protein>
    <submittedName>
        <fullName evidence="1">Uncharacterized protein</fullName>
    </submittedName>
</protein>
<gene>
    <name evidence="1" type="ORF">ElyMa_001952000</name>
</gene>
<sequence>MKQQQLPYNTELNIVSRLASRGVDNEDTGPSYPPRPAFLAYRPGQINTLHPTPACTHTVPQPASLDVLLGPNVWFPHRFRISQVLSGIRIYIQSRTDHSNLNSLNTYLFRTVL</sequence>
<organism evidence="1 2">
    <name type="scientific">Elysia marginata</name>
    <dbReference type="NCBI Taxonomy" id="1093978"/>
    <lineage>
        <taxon>Eukaryota</taxon>
        <taxon>Metazoa</taxon>
        <taxon>Spiralia</taxon>
        <taxon>Lophotrochozoa</taxon>
        <taxon>Mollusca</taxon>
        <taxon>Gastropoda</taxon>
        <taxon>Heterobranchia</taxon>
        <taxon>Euthyneura</taxon>
        <taxon>Panpulmonata</taxon>
        <taxon>Sacoglossa</taxon>
        <taxon>Placobranchoidea</taxon>
        <taxon>Plakobranchidae</taxon>
        <taxon>Elysia</taxon>
    </lineage>
</organism>